<dbReference type="Pfam" id="PF02770">
    <property type="entry name" value="Acyl-CoA_dh_M"/>
    <property type="match status" value="1"/>
</dbReference>
<evidence type="ECO:0000259" key="7">
    <source>
        <dbReference type="Pfam" id="PF00441"/>
    </source>
</evidence>
<feature type="domain" description="Acyl-CoA dehydrogenase/oxidase N-terminal" evidence="9">
    <location>
        <begin position="35"/>
        <end position="144"/>
    </location>
</feature>
<organism evidence="10 11">
    <name type="scientific">Muricoccus roseus</name>
    <dbReference type="NCBI Taxonomy" id="198092"/>
    <lineage>
        <taxon>Bacteria</taxon>
        <taxon>Pseudomonadati</taxon>
        <taxon>Pseudomonadota</taxon>
        <taxon>Alphaproteobacteria</taxon>
        <taxon>Acetobacterales</taxon>
        <taxon>Roseomonadaceae</taxon>
        <taxon>Muricoccus</taxon>
    </lineage>
</organism>
<evidence type="ECO:0000313" key="11">
    <source>
        <dbReference type="Proteomes" id="UP000184387"/>
    </source>
</evidence>
<dbReference type="InterPro" id="IPR009100">
    <property type="entry name" value="AcylCoA_DH/oxidase_NM_dom_sf"/>
</dbReference>
<proteinExistence type="inferred from homology"/>
<feature type="domain" description="Acyl-CoA oxidase/dehydrogenase middle" evidence="8">
    <location>
        <begin position="150"/>
        <end position="244"/>
    </location>
</feature>
<dbReference type="Gene3D" id="1.10.540.10">
    <property type="entry name" value="Acyl-CoA dehydrogenase/oxidase, N-terminal domain"/>
    <property type="match status" value="1"/>
</dbReference>
<dbReference type="InterPro" id="IPR036250">
    <property type="entry name" value="AcylCo_DH-like_C"/>
</dbReference>
<sequence length="411" mass="45276">MGRKRVWRALGEGITDRDIRARLAGAEVCMAIDLTPEQELLRDNVRRFMERRVVPLINGHEAAKTFPFEILGELAEFGYLGGRLPEADGGFGLDYVTWGMLLEQTGYYWMSLRTLVNITNGAINRLHAHGTPEQHERFLRPLLENRRQACFGLTEPDTGSNAAGVQARADRKGDTYVLNGRKMWITNGTNADFAIVIARTFSPDCDGQLSAFIVERDLARYDVRPLDTMVLRCTGTAELGFTDVTIPRENLLGEEGGAFRNVLKGLNAARVNIAMGAVGAAQAALDLSVEYARTRKQFGKPIGSFQLIQKHIVDMTIRTEAARALAYNAAIALDRGRDARTECSIAKLYATEAAHEVANMALQVHGGLGYSTDYPIERIFRDTRGGMIPEGTTEIQTLIAGREILGLSALT</sequence>
<feature type="domain" description="Acyl-CoA dehydrogenase/oxidase C-terminal" evidence="7">
    <location>
        <begin position="259"/>
        <end position="404"/>
    </location>
</feature>
<evidence type="ECO:0000256" key="5">
    <source>
        <dbReference type="ARBA" id="ARBA00023002"/>
    </source>
</evidence>
<dbReference type="InterPro" id="IPR046373">
    <property type="entry name" value="Acyl-CoA_Oxase/DH_mid-dom_sf"/>
</dbReference>
<evidence type="ECO:0000313" key="10">
    <source>
        <dbReference type="EMBL" id="SHJ39044.1"/>
    </source>
</evidence>
<evidence type="ECO:0000259" key="9">
    <source>
        <dbReference type="Pfam" id="PF02771"/>
    </source>
</evidence>
<accession>A0A1M6IXB8</accession>
<dbReference type="RefSeq" id="WP_217659649.1">
    <property type="nucleotide sequence ID" value="NZ_FQZF01000013.1"/>
</dbReference>
<comment type="similarity">
    <text evidence="2 6">Belongs to the acyl-CoA dehydrogenase family.</text>
</comment>
<dbReference type="InterPro" id="IPR006089">
    <property type="entry name" value="Acyl-CoA_DH_CS"/>
</dbReference>
<dbReference type="STRING" id="198092.SAMN02745194_02438"/>
<reference evidence="10 11" key="1">
    <citation type="submission" date="2016-11" db="EMBL/GenBank/DDBJ databases">
        <authorList>
            <person name="Jaros S."/>
            <person name="Januszkiewicz K."/>
            <person name="Wedrychowicz H."/>
        </authorList>
    </citation>
    <scope>NUCLEOTIDE SEQUENCE [LARGE SCALE GENOMIC DNA]</scope>
    <source>
        <strain evidence="10 11">DSM 14916</strain>
    </source>
</reference>
<dbReference type="InterPro" id="IPR009075">
    <property type="entry name" value="AcylCo_DH/oxidase_C"/>
</dbReference>
<comment type="cofactor">
    <cofactor evidence="1 6">
        <name>FAD</name>
        <dbReference type="ChEBI" id="CHEBI:57692"/>
    </cofactor>
</comment>
<keyword evidence="3 6" id="KW-0285">Flavoprotein</keyword>
<keyword evidence="11" id="KW-1185">Reference proteome</keyword>
<dbReference type="AlphaFoldDB" id="A0A1M6IXB8"/>
<dbReference type="PANTHER" id="PTHR43884:SF12">
    <property type="entry name" value="ISOVALERYL-COA DEHYDROGENASE, MITOCHONDRIAL-RELATED"/>
    <property type="match status" value="1"/>
</dbReference>
<dbReference type="InterPro" id="IPR037069">
    <property type="entry name" value="AcylCoA_DH/ox_N_sf"/>
</dbReference>
<evidence type="ECO:0000256" key="2">
    <source>
        <dbReference type="ARBA" id="ARBA00009347"/>
    </source>
</evidence>
<dbReference type="Proteomes" id="UP000184387">
    <property type="component" value="Unassembled WGS sequence"/>
</dbReference>
<dbReference type="InterPro" id="IPR013786">
    <property type="entry name" value="AcylCoA_DH/ox_N"/>
</dbReference>
<dbReference type="PANTHER" id="PTHR43884">
    <property type="entry name" value="ACYL-COA DEHYDROGENASE"/>
    <property type="match status" value="1"/>
</dbReference>
<keyword evidence="5 6" id="KW-0560">Oxidoreductase</keyword>
<evidence type="ECO:0000259" key="8">
    <source>
        <dbReference type="Pfam" id="PF02770"/>
    </source>
</evidence>
<evidence type="ECO:0000256" key="4">
    <source>
        <dbReference type="ARBA" id="ARBA00022827"/>
    </source>
</evidence>
<dbReference type="FunFam" id="2.40.110.10:FF:000002">
    <property type="entry name" value="Acyl-CoA dehydrogenase fadE12"/>
    <property type="match status" value="1"/>
</dbReference>
<dbReference type="GO" id="GO:0050660">
    <property type="term" value="F:flavin adenine dinucleotide binding"/>
    <property type="evidence" value="ECO:0007669"/>
    <property type="project" value="InterPro"/>
</dbReference>
<dbReference type="Gene3D" id="1.20.140.10">
    <property type="entry name" value="Butyryl-CoA Dehydrogenase, subunit A, domain 3"/>
    <property type="match status" value="1"/>
</dbReference>
<dbReference type="InterPro" id="IPR006091">
    <property type="entry name" value="Acyl-CoA_Oxase/DH_mid-dom"/>
</dbReference>
<dbReference type="EMBL" id="FQZF01000013">
    <property type="protein sequence ID" value="SHJ39044.1"/>
    <property type="molecule type" value="Genomic_DNA"/>
</dbReference>
<gene>
    <name evidence="10" type="ORF">SAMN02745194_02438</name>
</gene>
<dbReference type="GO" id="GO:0003995">
    <property type="term" value="F:acyl-CoA dehydrogenase activity"/>
    <property type="evidence" value="ECO:0007669"/>
    <property type="project" value="InterPro"/>
</dbReference>
<dbReference type="FunFam" id="1.20.140.10:FF:000001">
    <property type="entry name" value="Acyl-CoA dehydrogenase"/>
    <property type="match status" value="1"/>
</dbReference>
<protein>
    <submittedName>
        <fullName evidence="10">Acyl-CoA dehydrogenase</fullName>
    </submittedName>
</protein>
<dbReference type="Gene3D" id="2.40.110.10">
    <property type="entry name" value="Butyryl-CoA Dehydrogenase, subunit A, domain 2"/>
    <property type="match status" value="1"/>
</dbReference>
<name>A0A1M6IXB8_9PROT</name>
<dbReference type="SUPFAM" id="SSF56645">
    <property type="entry name" value="Acyl-CoA dehydrogenase NM domain-like"/>
    <property type="match status" value="1"/>
</dbReference>
<dbReference type="Pfam" id="PF00441">
    <property type="entry name" value="Acyl-CoA_dh_1"/>
    <property type="match status" value="1"/>
</dbReference>
<evidence type="ECO:0000256" key="1">
    <source>
        <dbReference type="ARBA" id="ARBA00001974"/>
    </source>
</evidence>
<keyword evidence="4 6" id="KW-0274">FAD</keyword>
<evidence type="ECO:0000256" key="3">
    <source>
        <dbReference type="ARBA" id="ARBA00022630"/>
    </source>
</evidence>
<evidence type="ECO:0000256" key="6">
    <source>
        <dbReference type="RuleBase" id="RU362125"/>
    </source>
</evidence>
<dbReference type="SUPFAM" id="SSF47203">
    <property type="entry name" value="Acyl-CoA dehydrogenase C-terminal domain-like"/>
    <property type="match status" value="1"/>
</dbReference>
<dbReference type="Pfam" id="PF02771">
    <property type="entry name" value="Acyl-CoA_dh_N"/>
    <property type="match status" value="1"/>
</dbReference>
<dbReference type="PROSITE" id="PS00073">
    <property type="entry name" value="ACYL_COA_DH_2"/>
    <property type="match status" value="1"/>
</dbReference>